<keyword evidence="2" id="KW-1185">Reference proteome</keyword>
<dbReference type="PANTHER" id="PTHR43642:SF1">
    <property type="entry name" value="HYBRID SIGNAL TRANSDUCTION HISTIDINE KINASE G"/>
    <property type="match status" value="1"/>
</dbReference>
<gene>
    <name evidence="1" type="ORF">THAPSDRAFT_4959</name>
</gene>
<dbReference type="AlphaFoldDB" id="B8C1K2"/>
<protein>
    <submittedName>
        <fullName evidence="1">Uncharacterized protein</fullName>
    </submittedName>
</protein>
<dbReference type="GeneID" id="7442319"/>
<dbReference type="InterPro" id="IPR053159">
    <property type="entry name" value="Hybrid_Histidine_Kinase"/>
</dbReference>
<dbReference type="RefSeq" id="XP_002290477.1">
    <property type="nucleotide sequence ID" value="XM_002290441.1"/>
</dbReference>
<evidence type="ECO:0000313" key="1">
    <source>
        <dbReference type="EMBL" id="EED92229.1"/>
    </source>
</evidence>
<name>B8C1K2_THAPS</name>
<dbReference type="KEGG" id="tps:THAPSDRAFT_4959"/>
<reference evidence="1 2" key="2">
    <citation type="journal article" date="2008" name="Nature">
        <title>The Phaeodactylum genome reveals the evolutionary history of diatom genomes.</title>
        <authorList>
            <person name="Bowler C."/>
            <person name="Allen A.E."/>
            <person name="Badger J.H."/>
            <person name="Grimwood J."/>
            <person name="Jabbari K."/>
            <person name="Kuo A."/>
            <person name="Maheswari U."/>
            <person name="Martens C."/>
            <person name="Maumus F."/>
            <person name="Otillar R.P."/>
            <person name="Rayko E."/>
            <person name="Salamov A."/>
            <person name="Vandepoele K."/>
            <person name="Beszteri B."/>
            <person name="Gruber A."/>
            <person name="Heijde M."/>
            <person name="Katinka M."/>
            <person name="Mock T."/>
            <person name="Valentin K."/>
            <person name="Verret F."/>
            <person name="Berges J.A."/>
            <person name="Brownlee C."/>
            <person name="Cadoret J.P."/>
            <person name="Chiovitti A."/>
            <person name="Choi C.J."/>
            <person name="Coesel S."/>
            <person name="De Martino A."/>
            <person name="Detter J.C."/>
            <person name="Durkin C."/>
            <person name="Falciatore A."/>
            <person name="Fournet J."/>
            <person name="Haruta M."/>
            <person name="Huysman M.J."/>
            <person name="Jenkins B.D."/>
            <person name="Jiroutova K."/>
            <person name="Jorgensen R.E."/>
            <person name="Joubert Y."/>
            <person name="Kaplan A."/>
            <person name="Kroger N."/>
            <person name="Kroth P.G."/>
            <person name="La Roche J."/>
            <person name="Lindquist E."/>
            <person name="Lommer M."/>
            <person name="Martin-Jezequel V."/>
            <person name="Lopez P.J."/>
            <person name="Lucas S."/>
            <person name="Mangogna M."/>
            <person name="McGinnis K."/>
            <person name="Medlin L.K."/>
            <person name="Montsant A."/>
            <person name="Oudot-Le Secq M.P."/>
            <person name="Napoli C."/>
            <person name="Obornik M."/>
            <person name="Parker M.S."/>
            <person name="Petit J.L."/>
            <person name="Porcel B.M."/>
            <person name="Poulsen N."/>
            <person name="Robison M."/>
            <person name="Rychlewski L."/>
            <person name="Rynearson T.A."/>
            <person name="Schmutz J."/>
            <person name="Shapiro H."/>
            <person name="Siaut M."/>
            <person name="Stanley M."/>
            <person name="Sussman M.R."/>
            <person name="Taylor A.R."/>
            <person name="Vardi A."/>
            <person name="von Dassow P."/>
            <person name="Vyverman W."/>
            <person name="Willis A."/>
            <person name="Wyrwicz L.S."/>
            <person name="Rokhsar D.S."/>
            <person name="Weissenbach J."/>
            <person name="Armbrust E.V."/>
            <person name="Green B.R."/>
            <person name="Van de Peer Y."/>
            <person name="Grigoriev I.V."/>
        </authorList>
    </citation>
    <scope>NUCLEOTIDE SEQUENCE [LARGE SCALE GENOMIC DNA]</scope>
    <source>
        <strain evidence="1 2">CCMP1335</strain>
    </source>
</reference>
<dbReference type="PaxDb" id="35128-Thaps4959"/>
<dbReference type="PANTHER" id="PTHR43642">
    <property type="entry name" value="HYBRID SIGNAL TRANSDUCTION HISTIDINE KINASE G"/>
    <property type="match status" value="1"/>
</dbReference>
<evidence type="ECO:0000313" key="2">
    <source>
        <dbReference type="Proteomes" id="UP000001449"/>
    </source>
</evidence>
<dbReference type="HOGENOM" id="CLU_751224_0_0_1"/>
<reference evidence="1 2" key="1">
    <citation type="journal article" date="2004" name="Science">
        <title>The genome of the diatom Thalassiosira pseudonana: ecology, evolution, and metabolism.</title>
        <authorList>
            <person name="Armbrust E.V."/>
            <person name="Berges J.A."/>
            <person name="Bowler C."/>
            <person name="Green B.R."/>
            <person name="Martinez D."/>
            <person name="Putnam N.H."/>
            <person name="Zhou S."/>
            <person name="Allen A.E."/>
            <person name="Apt K.E."/>
            <person name="Bechner M."/>
            <person name="Brzezinski M.A."/>
            <person name="Chaal B.K."/>
            <person name="Chiovitti A."/>
            <person name="Davis A.K."/>
            <person name="Demarest M.S."/>
            <person name="Detter J.C."/>
            <person name="Glavina T."/>
            <person name="Goodstein D."/>
            <person name="Hadi M.Z."/>
            <person name="Hellsten U."/>
            <person name="Hildebrand M."/>
            <person name="Jenkins B.D."/>
            <person name="Jurka J."/>
            <person name="Kapitonov V.V."/>
            <person name="Kroger N."/>
            <person name="Lau W.W."/>
            <person name="Lane T.W."/>
            <person name="Larimer F.W."/>
            <person name="Lippmeier J.C."/>
            <person name="Lucas S."/>
            <person name="Medina M."/>
            <person name="Montsant A."/>
            <person name="Obornik M."/>
            <person name="Parker M.S."/>
            <person name="Palenik B."/>
            <person name="Pazour G.J."/>
            <person name="Richardson P.M."/>
            <person name="Rynearson T.A."/>
            <person name="Saito M.A."/>
            <person name="Schwartz D.C."/>
            <person name="Thamatrakoln K."/>
            <person name="Valentin K."/>
            <person name="Vardi A."/>
            <person name="Wilkerson F.P."/>
            <person name="Rokhsar D.S."/>
        </authorList>
    </citation>
    <scope>NUCLEOTIDE SEQUENCE [LARGE SCALE GENOMIC DNA]</scope>
    <source>
        <strain evidence="1 2">CCMP1335</strain>
    </source>
</reference>
<accession>B8C1K2</accession>
<organism evidence="1 2">
    <name type="scientific">Thalassiosira pseudonana</name>
    <name type="common">Marine diatom</name>
    <name type="synonym">Cyclotella nana</name>
    <dbReference type="NCBI Taxonomy" id="35128"/>
    <lineage>
        <taxon>Eukaryota</taxon>
        <taxon>Sar</taxon>
        <taxon>Stramenopiles</taxon>
        <taxon>Ochrophyta</taxon>
        <taxon>Bacillariophyta</taxon>
        <taxon>Coscinodiscophyceae</taxon>
        <taxon>Thalassiosirophycidae</taxon>
        <taxon>Thalassiosirales</taxon>
        <taxon>Thalassiosiraceae</taxon>
        <taxon>Thalassiosira</taxon>
    </lineage>
</organism>
<sequence>MNSSNSTTKIPLRDWIRNVSSSNINVNKYLTSTVNVALLLAERLSQIQKDKTSSEAVPEFLKDLFPFSERYVRLEDIIADNVVVSVVTADGTTDAVSDVDISSSGGNNRQNQQPFNERSACHALGEILLELFSRGQSRSRVFPGQRANDHHRQQKGDFAQLNLGDGDILVIQPSRKKQQLGTDDSTGVKDFLLSIGLPLLVCQLVSDLIDSDSAGDFVSDTTIQSLEEAEFDLIRMKNLPDRFLFDRTLAQKALDDSELFKTADIGVNLFGRGVEMDSLREAANRVLNHMNNHNQERGDGHQHQGVLCEAVFLSGIAGSGKSSLIRHLLTSLSGSAMFVVNCKFDRQVTPLLSVSDQLVWFGCLEFVLS</sequence>
<dbReference type="EMBL" id="CM000642">
    <property type="protein sequence ID" value="EED92229.1"/>
    <property type="molecule type" value="Genomic_DNA"/>
</dbReference>
<dbReference type="Proteomes" id="UP000001449">
    <property type="component" value="Chromosome 5"/>
</dbReference>
<proteinExistence type="predicted"/>
<dbReference type="InParanoid" id="B8C1K2"/>